<dbReference type="AlphaFoldDB" id="A0A081FVL1"/>
<dbReference type="Proteomes" id="UP000028252">
    <property type="component" value="Unassembled WGS sequence"/>
</dbReference>
<protein>
    <submittedName>
        <fullName evidence="3">Nitrogenase-associated protein NifO</fullName>
    </submittedName>
</protein>
<name>A0A081FVL1_9GAMM</name>
<evidence type="ECO:0000313" key="3">
    <source>
        <dbReference type="EMBL" id="KEA62566.1"/>
    </source>
</evidence>
<accession>A0A081FVL1</accession>
<evidence type="ECO:0000313" key="4">
    <source>
        <dbReference type="Proteomes" id="UP000028252"/>
    </source>
</evidence>
<evidence type="ECO:0000256" key="1">
    <source>
        <dbReference type="ARBA" id="ARBA00007198"/>
    </source>
</evidence>
<reference evidence="3 4" key="1">
    <citation type="submission" date="2014-04" db="EMBL/GenBank/DDBJ databases">
        <title>Marinobacterium kochiensis sp. nov., isolated from sediment sample collected from Kochi backwaters in Kerala, India.</title>
        <authorList>
            <person name="Singh A."/>
            <person name="Pinnaka A.K."/>
        </authorList>
    </citation>
    <scope>NUCLEOTIDE SEQUENCE [LARGE SCALE GENOMIC DNA]</scope>
    <source>
        <strain evidence="3 4">AK27</strain>
    </source>
</reference>
<dbReference type="InterPro" id="IPR036249">
    <property type="entry name" value="Thioredoxin-like_sf"/>
</dbReference>
<dbReference type="Gene3D" id="3.40.30.10">
    <property type="entry name" value="Glutaredoxin"/>
    <property type="match status" value="1"/>
</dbReference>
<gene>
    <name evidence="3" type="ORF">ADIMK_3038</name>
</gene>
<comment type="similarity">
    <text evidence="1 2">Belongs to the ArsC family.</text>
</comment>
<dbReference type="NCBIfam" id="TIGR01616">
    <property type="entry name" value="nitro_assoc"/>
    <property type="match status" value="1"/>
</dbReference>
<organism evidence="3 4">
    <name type="scientific">Marinobacterium lacunae</name>
    <dbReference type="NCBI Taxonomy" id="1232683"/>
    <lineage>
        <taxon>Bacteria</taxon>
        <taxon>Pseudomonadati</taxon>
        <taxon>Pseudomonadota</taxon>
        <taxon>Gammaproteobacteria</taxon>
        <taxon>Oceanospirillales</taxon>
        <taxon>Oceanospirillaceae</taxon>
        <taxon>Marinobacterium</taxon>
    </lineage>
</organism>
<sequence>MTQVVFYEKPGCINNRKQKQLLEAAGLKLDVRNLLESAWTPQTLRPFLGADVSTWLNMSHPGIKAGSVLLDLENPHAVLAQLCADPLLIRRPLMQIGGHYLQGFETQVLEPVFGLTIRPEGDIETCPKRHTASACTAEGS</sequence>
<dbReference type="RefSeq" id="WP_036190035.1">
    <property type="nucleotide sequence ID" value="NZ_JMQN01000047.1"/>
</dbReference>
<dbReference type="eggNOG" id="COG1393">
    <property type="taxonomic scope" value="Bacteria"/>
</dbReference>
<keyword evidence="4" id="KW-1185">Reference proteome</keyword>
<dbReference type="InterPro" id="IPR006660">
    <property type="entry name" value="Arsenate_reductase-like"/>
</dbReference>
<proteinExistence type="inferred from homology"/>
<comment type="caution">
    <text evidence="3">The sequence shown here is derived from an EMBL/GenBank/DDBJ whole genome shotgun (WGS) entry which is preliminary data.</text>
</comment>
<dbReference type="OrthoDB" id="5432555at2"/>
<dbReference type="InterPro" id="IPR006503">
    <property type="entry name" value="Nase-assoc"/>
</dbReference>
<evidence type="ECO:0000256" key="2">
    <source>
        <dbReference type="PROSITE-ProRule" id="PRU01282"/>
    </source>
</evidence>
<dbReference type="PATRIC" id="fig|1232683.4.peg.2988"/>
<dbReference type="EMBL" id="JMQN01000047">
    <property type="protein sequence ID" value="KEA62566.1"/>
    <property type="molecule type" value="Genomic_DNA"/>
</dbReference>
<dbReference type="SUPFAM" id="SSF52833">
    <property type="entry name" value="Thioredoxin-like"/>
    <property type="match status" value="1"/>
</dbReference>
<dbReference type="PROSITE" id="PS51353">
    <property type="entry name" value="ARSC"/>
    <property type="match status" value="1"/>
</dbReference>
<dbReference type="STRING" id="1232683.ADIMK_3038"/>